<feature type="transmembrane region" description="Helical" evidence="2">
    <location>
        <begin position="7"/>
        <end position="26"/>
    </location>
</feature>
<reference evidence="3 4" key="1">
    <citation type="submission" date="2017-04" db="EMBL/GenBank/DDBJ databases">
        <authorList>
            <person name="Afonso C.L."/>
            <person name="Miller P.J."/>
            <person name="Scott M.A."/>
            <person name="Spackman E."/>
            <person name="Goraichik I."/>
            <person name="Dimitrov K.M."/>
            <person name="Suarez D.L."/>
            <person name="Swayne D.E."/>
        </authorList>
    </citation>
    <scope>NUCLEOTIDE SEQUENCE [LARGE SCALE GENOMIC DNA]</scope>
    <source>
        <strain evidence="3 4">DSM 12555</strain>
    </source>
</reference>
<keyword evidence="2" id="KW-0812">Transmembrane</keyword>
<keyword evidence="2" id="KW-1133">Transmembrane helix</keyword>
<evidence type="ECO:0000313" key="3">
    <source>
        <dbReference type="EMBL" id="SMC27170.1"/>
    </source>
</evidence>
<dbReference type="STRING" id="1121291.SAMN02745134_03077"/>
<dbReference type="PANTHER" id="PTHR30469:SF33">
    <property type="entry name" value="SLR1207 PROTEIN"/>
    <property type="match status" value="1"/>
</dbReference>
<accession>A0A1W1XT67</accession>
<dbReference type="OrthoDB" id="1948482at2"/>
<feature type="compositionally biased region" description="Low complexity" evidence="1">
    <location>
        <begin position="171"/>
        <end position="190"/>
    </location>
</feature>
<keyword evidence="4" id="KW-1185">Reference proteome</keyword>
<evidence type="ECO:0000256" key="1">
    <source>
        <dbReference type="SAM" id="MobiDB-lite"/>
    </source>
</evidence>
<dbReference type="EMBL" id="FWXH01000016">
    <property type="protein sequence ID" value="SMC27170.1"/>
    <property type="molecule type" value="Genomic_DNA"/>
</dbReference>
<organism evidence="3 4">
    <name type="scientific">Clostridium acidisoli DSM 12555</name>
    <dbReference type="NCBI Taxonomy" id="1121291"/>
    <lineage>
        <taxon>Bacteria</taxon>
        <taxon>Bacillati</taxon>
        <taxon>Bacillota</taxon>
        <taxon>Clostridia</taxon>
        <taxon>Eubacteriales</taxon>
        <taxon>Clostridiaceae</taxon>
        <taxon>Clostridium</taxon>
    </lineage>
</organism>
<gene>
    <name evidence="3" type="ORF">SAMN02745134_03077</name>
</gene>
<dbReference type="GO" id="GO:1990281">
    <property type="term" value="C:efflux pump complex"/>
    <property type="evidence" value="ECO:0007669"/>
    <property type="project" value="TreeGrafter"/>
</dbReference>
<dbReference type="AlphaFoldDB" id="A0A1W1XT67"/>
<sequence>MNKKNKIINKFIILFIIIVILCTYFSKTIKNALLPEVTVVTLNSRTIGNNYETEGTINYTDTHKIYAMHNWNVKDILVKLNQHVEKGTVLGDVDNDAITLSEREEEATIMQLQDEIQALKSSPNPDQNKIKEDQYNLDTDNLKYGQIRKGLTSTGGILSDTEGTVVAINAQTGGTDDSSDTQSTDSSGGSNNALFEIVNNKPSFVVNWTTTSNDAKKFFIGSKIHATKSSDANSNSKITQLTGQVIKKQYDDKTNQYDFSASIDGSPSINEDDNVTVSAIENSKRYNNVIPKSCLTEQDGLDYIFIVNQKSQALGTEMYVQKVQVQVVASDDVNCSIKPFNGSTIPSNLGIVMSTTKSIDDNSQVKLDNDENESR</sequence>
<dbReference type="GO" id="GO:0015562">
    <property type="term" value="F:efflux transmembrane transporter activity"/>
    <property type="evidence" value="ECO:0007669"/>
    <property type="project" value="TreeGrafter"/>
</dbReference>
<feature type="region of interest" description="Disordered" evidence="1">
    <location>
        <begin position="171"/>
        <end position="192"/>
    </location>
</feature>
<name>A0A1W1XT67_9CLOT</name>
<evidence type="ECO:0000256" key="2">
    <source>
        <dbReference type="SAM" id="Phobius"/>
    </source>
</evidence>
<dbReference type="PANTHER" id="PTHR30469">
    <property type="entry name" value="MULTIDRUG RESISTANCE PROTEIN MDTA"/>
    <property type="match status" value="1"/>
</dbReference>
<dbReference type="Proteomes" id="UP000192468">
    <property type="component" value="Unassembled WGS sequence"/>
</dbReference>
<dbReference type="RefSeq" id="WP_084116969.1">
    <property type="nucleotide sequence ID" value="NZ_FWXH01000016.1"/>
</dbReference>
<evidence type="ECO:0000313" key="4">
    <source>
        <dbReference type="Proteomes" id="UP000192468"/>
    </source>
</evidence>
<keyword evidence="2" id="KW-0472">Membrane</keyword>
<protein>
    <submittedName>
        <fullName evidence="3">HlyD family secretion protein</fullName>
    </submittedName>
</protein>
<proteinExistence type="predicted"/>